<evidence type="ECO:0000313" key="1">
    <source>
        <dbReference type="EMBL" id="KAG9240785.1"/>
    </source>
</evidence>
<proteinExistence type="predicted"/>
<keyword evidence="2" id="KW-1185">Reference proteome</keyword>
<accession>A0A9P7YWZ1</accession>
<sequence length="141" mass="15576">MAHIYVVYNADSTALGKMKYAYTKISSSSSDSPCAACDLTHNGLHLTETVQWSAAKKRIEGAEIHQLHRDELKGELKRFVDSEKLELPVVLGQESMERTALKVLMTKGELALCSKDHEKFLASLQKNASGQGIVLNIQSNE</sequence>
<dbReference type="OrthoDB" id="4269at2759"/>
<dbReference type="AlphaFoldDB" id="A0A9P7YWZ1"/>
<evidence type="ECO:0000313" key="2">
    <source>
        <dbReference type="Proteomes" id="UP000887226"/>
    </source>
</evidence>
<gene>
    <name evidence="1" type="ORF">BJ878DRAFT_570740</name>
</gene>
<dbReference type="EMBL" id="MU254346">
    <property type="protein sequence ID" value="KAG9240785.1"/>
    <property type="molecule type" value="Genomic_DNA"/>
</dbReference>
<protein>
    <submittedName>
        <fullName evidence="1">Uncharacterized protein</fullName>
    </submittedName>
</protein>
<name>A0A9P7YWZ1_9HELO</name>
<organism evidence="1 2">
    <name type="scientific">Calycina marina</name>
    <dbReference type="NCBI Taxonomy" id="1763456"/>
    <lineage>
        <taxon>Eukaryota</taxon>
        <taxon>Fungi</taxon>
        <taxon>Dikarya</taxon>
        <taxon>Ascomycota</taxon>
        <taxon>Pezizomycotina</taxon>
        <taxon>Leotiomycetes</taxon>
        <taxon>Helotiales</taxon>
        <taxon>Pezizellaceae</taxon>
        <taxon>Calycina</taxon>
    </lineage>
</organism>
<dbReference type="Proteomes" id="UP000887226">
    <property type="component" value="Unassembled WGS sequence"/>
</dbReference>
<comment type="caution">
    <text evidence="1">The sequence shown here is derived from an EMBL/GenBank/DDBJ whole genome shotgun (WGS) entry which is preliminary data.</text>
</comment>
<reference evidence="1" key="1">
    <citation type="journal article" date="2021" name="IMA Fungus">
        <title>Genomic characterization of three marine fungi, including Emericellopsis atlantica sp. nov. with signatures of a generalist lifestyle and marine biomass degradation.</title>
        <authorList>
            <person name="Hagestad O.C."/>
            <person name="Hou L."/>
            <person name="Andersen J.H."/>
            <person name="Hansen E.H."/>
            <person name="Altermark B."/>
            <person name="Li C."/>
            <person name="Kuhnert E."/>
            <person name="Cox R.J."/>
            <person name="Crous P.W."/>
            <person name="Spatafora J.W."/>
            <person name="Lail K."/>
            <person name="Amirebrahimi M."/>
            <person name="Lipzen A."/>
            <person name="Pangilinan J."/>
            <person name="Andreopoulos W."/>
            <person name="Hayes R.D."/>
            <person name="Ng V."/>
            <person name="Grigoriev I.V."/>
            <person name="Jackson S.A."/>
            <person name="Sutton T.D.S."/>
            <person name="Dobson A.D.W."/>
            <person name="Rama T."/>
        </authorList>
    </citation>
    <scope>NUCLEOTIDE SEQUENCE</scope>
    <source>
        <strain evidence="1">TRa3180A</strain>
    </source>
</reference>